<organism evidence="2 3">
    <name type="scientific">Falsiroseomonas bella</name>
    <dbReference type="NCBI Taxonomy" id="2184016"/>
    <lineage>
        <taxon>Bacteria</taxon>
        <taxon>Pseudomonadati</taxon>
        <taxon>Pseudomonadota</taxon>
        <taxon>Alphaproteobacteria</taxon>
        <taxon>Acetobacterales</taxon>
        <taxon>Roseomonadaceae</taxon>
        <taxon>Falsiroseomonas</taxon>
    </lineage>
</organism>
<evidence type="ECO:0000313" key="3">
    <source>
        <dbReference type="Proteomes" id="UP000245765"/>
    </source>
</evidence>
<reference evidence="3" key="1">
    <citation type="submission" date="2018-05" db="EMBL/GenBank/DDBJ databases">
        <authorList>
            <person name="Du Z."/>
            <person name="Wang X."/>
        </authorList>
    </citation>
    <scope>NUCLEOTIDE SEQUENCE [LARGE SCALE GENOMIC DNA]</scope>
    <source>
        <strain evidence="3">CQN31</strain>
    </source>
</reference>
<keyword evidence="3" id="KW-1185">Reference proteome</keyword>
<gene>
    <name evidence="2" type="ORF">DFH01_21645</name>
</gene>
<dbReference type="SUPFAM" id="SSF51004">
    <property type="entry name" value="C-terminal (heme d1) domain of cytochrome cd1-nitrite reductase"/>
    <property type="match status" value="1"/>
</dbReference>
<feature type="region of interest" description="Disordered" evidence="1">
    <location>
        <begin position="26"/>
        <end position="55"/>
    </location>
</feature>
<dbReference type="AlphaFoldDB" id="A0A317FBH5"/>
<dbReference type="PANTHER" id="PTHR47197">
    <property type="entry name" value="PROTEIN NIRF"/>
    <property type="match status" value="1"/>
</dbReference>
<dbReference type="InterPro" id="IPR015943">
    <property type="entry name" value="WD40/YVTN_repeat-like_dom_sf"/>
</dbReference>
<dbReference type="OrthoDB" id="916694at2"/>
<comment type="caution">
    <text evidence="2">The sequence shown here is derived from an EMBL/GenBank/DDBJ whole genome shotgun (WGS) entry which is preliminary data.</text>
</comment>
<dbReference type="InterPro" id="IPR051200">
    <property type="entry name" value="Host-pathogen_enzymatic-act"/>
</dbReference>
<protein>
    <recommendedName>
        <fullName evidence="4">YncE family protein</fullName>
    </recommendedName>
</protein>
<dbReference type="InterPro" id="IPR011048">
    <property type="entry name" value="Haem_d1_sf"/>
</dbReference>
<accession>A0A317FBH5</accession>
<evidence type="ECO:0008006" key="4">
    <source>
        <dbReference type="Google" id="ProtNLM"/>
    </source>
</evidence>
<dbReference type="Proteomes" id="UP000245765">
    <property type="component" value="Unassembled WGS sequence"/>
</dbReference>
<dbReference type="PANTHER" id="PTHR47197:SF3">
    <property type="entry name" value="DIHYDRO-HEME D1 DEHYDROGENASE"/>
    <property type="match status" value="1"/>
</dbReference>
<evidence type="ECO:0000256" key="1">
    <source>
        <dbReference type="SAM" id="MobiDB-lite"/>
    </source>
</evidence>
<evidence type="ECO:0000313" key="2">
    <source>
        <dbReference type="EMBL" id="PWS34946.1"/>
    </source>
</evidence>
<proteinExistence type="predicted"/>
<name>A0A317FBH5_9PROT</name>
<dbReference type="EMBL" id="QGNA01000005">
    <property type="protein sequence ID" value="PWS34946.1"/>
    <property type="molecule type" value="Genomic_DNA"/>
</dbReference>
<dbReference type="RefSeq" id="WP_109872588.1">
    <property type="nucleotide sequence ID" value="NZ_QGNA01000005.1"/>
</dbReference>
<dbReference type="Gene3D" id="2.130.10.10">
    <property type="entry name" value="YVTN repeat-like/Quinoprotein amine dehydrogenase"/>
    <property type="match status" value="2"/>
</dbReference>
<sequence length="402" mass="40893">MHRGTLIVASGRWDNTVAAIDAAMARDPAHDGTDRAVLSRPRATPDVGGAPASGQPVNVLVPPDGPHAYVVCHSGRASAAAAGAYQHGHPGTVTLLDLAALRDPGNDGTTGAIAGILETGTAGPVGQALTPDGRHLLVGSAEAPEAEDGGVEVTAFDRASLSVAARIRLRDGGGAPVRDSPDPRFGRFPNPNGIACSPLGTGWLLTANGGTDDVSIIDLTAALAGDPGAEVARVPVQSGGFGISVSPDGRLAAVAARESMRTGAFGNTVSLIDIAARQEVARIRVGTDDARQGTRPFVAAFTPDGRHLVVSCFASNTLSLVEVAAAREVERLVLEDPTGGPAQPRGIAINGAEGWIAVTGGKKRGPRSSVLWMLDLARFAVTSRVTGIGNETYLLGVLPAGR</sequence>